<dbReference type="OrthoDB" id="8454550at2"/>
<gene>
    <name evidence="1" type="ORF">RHODGE_RHODGE_03517</name>
</gene>
<name>A0A447CYM3_9BRAD</name>
<evidence type="ECO:0000313" key="1">
    <source>
        <dbReference type="EMBL" id="VCU10328.1"/>
    </source>
</evidence>
<proteinExistence type="predicted"/>
<sequence>MGRHALQASIEGSRCVAVLRTQAGFGGDRPRALREFVDAVIGQGRFYDLIGAARFQKRSREYFDNQIDIVRNGYGVVASKEDVAKQSFFCSAFVVACHWVVGVIDTSAQSAYPPWAFAPGSLYQEPTFGWLLGYLVPQGGSVPSDDPVLTGATLWRDQADGQWW</sequence>
<evidence type="ECO:0000313" key="2">
    <source>
        <dbReference type="Proteomes" id="UP000289200"/>
    </source>
</evidence>
<dbReference type="AlphaFoldDB" id="A0A447CYM3"/>
<dbReference type="EMBL" id="UWOC01000167">
    <property type="protein sequence ID" value="VCU10328.1"/>
    <property type="molecule type" value="Genomic_DNA"/>
</dbReference>
<comment type="caution">
    <text evidence="1">The sequence shown here is derived from an EMBL/GenBank/DDBJ whole genome shotgun (WGS) entry which is preliminary data.</text>
</comment>
<protein>
    <submittedName>
        <fullName evidence="1">Uncharacterized protein</fullName>
    </submittedName>
</protein>
<accession>A0A447CYM3</accession>
<dbReference type="Proteomes" id="UP000289200">
    <property type="component" value="Unassembled WGS sequence"/>
</dbReference>
<dbReference type="RefSeq" id="WP_129610389.1">
    <property type="nucleotide sequence ID" value="NZ_UWOC01000167.1"/>
</dbReference>
<keyword evidence="2" id="KW-1185">Reference proteome</keyword>
<reference evidence="2" key="1">
    <citation type="submission" date="2018-10" db="EMBL/GenBank/DDBJ databases">
        <authorList>
            <person name="Peiro R."/>
            <person name="Begona"/>
            <person name="Cbmso G."/>
            <person name="Lopez M."/>
            <person name="Gonzalez S."/>
            <person name="Sacristan E."/>
            <person name="Castillo E."/>
        </authorList>
    </citation>
    <scope>NUCLEOTIDE SEQUENCE [LARGE SCALE GENOMIC DNA]</scope>
</reference>
<organism evidence="1 2">
    <name type="scientific">Rhodoplanes serenus</name>
    <dbReference type="NCBI Taxonomy" id="200615"/>
    <lineage>
        <taxon>Bacteria</taxon>
        <taxon>Pseudomonadati</taxon>
        <taxon>Pseudomonadota</taxon>
        <taxon>Alphaproteobacteria</taxon>
        <taxon>Hyphomicrobiales</taxon>
        <taxon>Nitrobacteraceae</taxon>
        <taxon>Rhodoplanes</taxon>
    </lineage>
</organism>